<dbReference type="InterPro" id="IPR015424">
    <property type="entry name" value="PyrdxlP-dep_Trfase"/>
</dbReference>
<dbReference type="Pfam" id="PF01041">
    <property type="entry name" value="DegT_DnrJ_EryC1"/>
    <property type="match status" value="1"/>
</dbReference>
<sequence length="372" mass="41837">MKVPFLDIGATYKELETQIDKEFKKIMNSGWYILGQSVSKFEDEFAKYCGVKYCIGVGNGMDALELILRAYNIGPGNEVIIPANTYIATSLVVNLVGATPILVEPEEATYNLDPSKIEKAITKKTKAVIAVHLYGQTANIKKIKPICNIYKLKLIEDAAQAHGALHFGKKAGSLGDAAGFSFYPGKNLGAYGDAGAITTNDKKVAGYVKIARNYGSEKKYFNLIKGFNTRLDELQAAMLSIKLKYLNLWNERRQKIAHYYLENLNPNNKNSFILPKIGVGNKPVWHLFAVLSKKRDKLIELLDKKNIGYLIHYPLPLYKQKAYLELNHLQKNFPISNRIANQVISLPMGPHLQQNQVQYIVETVNKFIDTYI</sequence>
<evidence type="ECO:0000313" key="7">
    <source>
        <dbReference type="Proteomes" id="UP000177698"/>
    </source>
</evidence>
<feature type="modified residue" description="N6-(pyridoxal phosphate)lysine" evidence="4">
    <location>
        <position position="186"/>
    </location>
</feature>
<proteinExistence type="inferred from homology"/>
<evidence type="ECO:0008006" key="8">
    <source>
        <dbReference type="Google" id="ProtNLM"/>
    </source>
</evidence>
<feature type="active site" description="Proton acceptor" evidence="3">
    <location>
        <position position="186"/>
    </location>
</feature>
<comment type="caution">
    <text evidence="6">The sequence shown here is derived from an EMBL/GenBank/DDBJ whole genome shotgun (WGS) entry which is preliminary data.</text>
</comment>
<evidence type="ECO:0000256" key="4">
    <source>
        <dbReference type="PIRSR" id="PIRSR000390-2"/>
    </source>
</evidence>
<gene>
    <name evidence="6" type="ORF">A2954_02810</name>
</gene>
<evidence type="ECO:0000256" key="5">
    <source>
        <dbReference type="RuleBase" id="RU004508"/>
    </source>
</evidence>
<dbReference type="InterPro" id="IPR015421">
    <property type="entry name" value="PyrdxlP-dep_Trfase_major"/>
</dbReference>
<dbReference type="Proteomes" id="UP000177698">
    <property type="component" value="Unassembled WGS sequence"/>
</dbReference>
<dbReference type="STRING" id="1802056.A2954_02810"/>
<organism evidence="6 7">
    <name type="scientific">Candidatus Roizmanbacteria bacterium RIFCSPLOWO2_01_FULL_37_12</name>
    <dbReference type="NCBI Taxonomy" id="1802056"/>
    <lineage>
        <taxon>Bacteria</taxon>
        <taxon>Candidatus Roizmaniibacteriota</taxon>
    </lineage>
</organism>
<dbReference type="PIRSF" id="PIRSF000390">
    <property type="entry name" value="PLP_StrS"/>
    <property type="match status" value="1"/>
</dbReference>
<dbReference type="PANTHER" id="PTHR30244">
    <property type="entry name" value="TRANSAMINASE"/>
    <property type="match status" value="1"/>
</dbReference>
<dbReference type="InterPro" id="IPR000653">
    <property type="entry name" value="DegT/StrS_aminotransferase"/>
</dbReference>
<dbReference type="GO" id="GO:0008483">
    <property type="term" value="F:transaminase activity"/>
    <property type="evidence" value="ECO:0007669"/>
    <property type="project" value="TreeGrafter"/>
</dbReference>
<dbReference type="EMBL" id="MGAG01000026">
    <property type="protein sequence ID" value="OGK40308.1"/>
    <property type="molecule type" value="Genomic_DNA"/>
</dbReference>
<evidence type="ECO:0000256" key="1">
    <source>
        <dbReference type="ARBA" id="ARBA00022898"/>
    </source>
</evidence>
<dbReference type="AlphaFoldDB" id="A0A1F7IAB7"/>
<evidence type="ECO:0000256" key="2">
    <source>
        <dbReference type="ARBA" id="ARBA00037999"/>
    </source>
</evidence>
<reference evidence="6 7" key="1">
    <citation type="journal article" date="2016" name="Nat. Commun.">
        <title>Thousands of microbial genomes shed light on interconnected biogeochemical processes in an aquifer system.</title>
        <authorList>
            <person name="Anantharaman K."/>
            <person name="Brown C.T."/>
            <person name="Hug L.A."/>
            <person name="Sharon I."/>
            <person name="Castelle C.J."/>
            <person name="Probst A.J."/>
            <person name="Thomas B.C."/>
            <person name="Singh A."/>
            <person name="Wilkins M.J."/>
            <person name="Karaoz U."/>
            <person name="Brodie E.L."/>
            <person name="Williams K.H."/>
            <person name="Hubbard S.S."/>
            <person name="Banfield J.F."/>
        </authorList>
    </citation>
    <scope>NUCLEOTIDE SEQUENCE [LARGE SCALE GENOMIC DNA]</scope>
</reference>
<evidence type="ECO:0000313" key="6">
    <source>
        <dbReference type="EMBL" id="OGK40308.1"/>
    </source>
</evidence>
<dbReference type="Gene3D" id="3.40.640.10">
    <property type="entry name" value="Type I PLP-dependent aspartate aminotransferase-like (Major domain)"/>
    <property type="match status" value="1"/>
</dbReference>
<evidence type="ECO:0000256" key="3">
    <source>
        <dbReference type="PIRSR" id="PIRSR000390-1"/>
    </source>
</evidence>
<accession>A0A1F7IAB7</accession>
<name>A0A1F7IAB7_9BACT</name>
<dbReference type="CDD" id="cd00616">
    <property type="entry name" value="AHBA_syn"/>
    <property type="match status" value="1"/>
</dbReference>
<comment type="similarity">
    <text evidence="2 5">Belongs to the DegT/DnrJ/EryC1 family.</text>
</comment>
<dbReference type="InterPro" id="IPR015422">
    <property type="entry name" value="PyrdxlP-dep_Trfase_small"/>
</dbReference>
<keyword evidence="1 4" id="KW-0663">Pyridoxal phosphate</keyword>
<dbReference type="GO" id="GO:0030170">
    <property type="term" value="F:pyridoxal phosphate binding"/>
    <property type="evidence" value="ECO:0007669"/>
    <property type="project" value="TreeGrafter"/>
</dbReference>
<protein>
    <recommendedName>
        <fullName evidence="8">Aminotransferase</fullName>
    </recommendedName>
</protein>
<dbReference type="SUPFAM" id="SSF53383">
    <property type="entry name" value="PLP-dependent transferases"/>
    <property type="match status" value="1"/>
</dbReference>
<dbReference type="Gene3D" id="3.90.1150.10">
    <property type="entry name" value="Aspartate Aminotransferase, domain 1"/>
    <property type="match status" value="1"/>
</dbReference>
<dbReference type="PANTHER" id="PTHR30244:SF36">
    <property type="entry name" value="3-OXO-GLUCOSE-6-PHOSPHATE:GLUTAMATE AMINOTRANSFERASE"/>
    <property type="match status" value="1"/>
</dbReference>
<dbReference type="GO" id="GO:0000271">
    <property type="term" value="P:polysaccharide biosynthetic process"/>
    <property type="evidence" value="ECO:0007669"/>
    <property type="project" value="TreeGrafter"/>
</dbReference>